<dbReference type="PANTHER" id="PTHR44688">
    <property type="entry name" value="DNA-BINDING TRANSCRIPTIONAL ACTIVATOR DEVR_DOSR"/>
    <property type="match status" value="1"/>
</dbReference>
<dbReference type="SMART" id="SM00421">
    <property type="entry name" value="HTH_LUXR"/>
    <property type="match status" value="1"/>
</dbReference>
<evidence type="ECO:0000313" key="8">
    <source>
        <dbReference type="Proteomes" id="UP000251341"/>
    </source>
</evidence>
<protein>
    <recommendedName>
        <fullName evidence="9">DNA-binding response regulator</fullName>
    </recommendedName>
</protein>
<keyword evidence="3" id="KW-0804">Transcription</keyword>
<dbReference type="PROSITE" id="PS50043">
    <property type="entry name" value="HTH_LUXR_2"/>
    <property type="match status" value="1"/>
</dbReference>
<dbReference type="SUPFAM" id="SSF46894">
    <property type="entry name" value="C-terminal effector domain of the bipartite response regulators"/>
    <property type="match status" value="1"/>
</dbReference>
<dbReference type="Pfam" id="PF00072">
    <property type="entry name" value="Response_reg"/>
    <property type="match status" value="1"/>
</dbReference>
<dbReference type="PANTHER" id="PTHR44688:SF16">
    <property type="entry name" value="DNA-BINDING TRANSCRIPTIONAL ACTIVATOR DEVR_DOSR"/>
    <property type="match status" value="1"/>
</dbReference>
<keyword evidence="2" id="KW-0238">DNA-binding</keyword>
<dbReference type="SMART" id="SM00448">
    <property type="entry name" value="REC"/>
    <property type="match status" value="1"/>
</dbReference>
<evidence type="ECO:0000256" key="2">
    <source>
        <dbReference type="ARBA" id="ARBA00023125"/>
    </source>
</evidence>
<dbReference type="GO" id="GO:0003677">
    <property type="term" value="F:DNA binding"/>
    <property type="evidence" value="ECO:0007669"/>
    <property type="project" value="UniProtKB-KW"/>
</dbReference>
<evidence type="ECO:0000259" key="5">
    <source>
        <dbReference type="PROSITE" id="PS50043"/>
    </source>
</evidence>
<evidence type="ECO:0000256" key="1">
    <source>
        <dbReference type="ARBA" id="ARBA00023015"/>
    </source>
</evidence>
<dbReference type="CDD" id="cd06170">
    <property type="entry name" value="LuxR_C_like"/>
    <property type="match status" value="1"/>
</dbReference>
<accession>A0A315EPM5</accession>
<dbReference type="InterPro" id="IPR000792">
    <property type="entry name" value="Tscrpt_reg_LuxR_C"/>
</dbReference>
<feature type="domain" description="HTH luxR-type" evidence="5">
    <location>
        <begin position="131"/>
        <end position="196"/>
    </location>
</feature>
<feature type="domain" description="Response regulatory" evidence="6">
    <location>
        <begin position="6"/>
        <end position="119"/>
    </location>
</feature>
<dbReference type="InterPro" id="IPR036388">
    <property type="entry name" value="WH-like_DNA-bd_sf"/>
</dbReference>
<dbReference type="InterPro" id="IPR016032">
    <property type="entry name" value="Sig_transdc_resp-reg_C-effctor"/>
</dbReference>
<feature type="modified residue" description="4-aspartylphosphate" evidence="4">
    <location>
        <position position="54"/>
    </location>
</feature>
<proteinExistence type="predicted"/>
<evidence type="ECO:0000259" key="6">
    <source>
        <dbReference type="PROSITE" id="PS50110"/>
    </source>
</evidence>
<evidence type="ECO:0000256" key="4">
    <source>
        <dbReference type="PROSITE-ProRule" id="PRU00169"/>
    </source>
</evidence>
<dbReference type="PROSITE" id="PS50110">
    <property type="entry name" value="RESPONSE_REGULATORY"/>
    <property type="match status" value="1"/>
</dbReference>
<dbReference type="SUPFAM" id="SSF52172">
    <property type="entry name" value="CheY-like"/>
    <property type="match status" value="1"/>
</dbReference>
<evidence type="ECO:0000313" key="7">
    <source>
        <dbReference type="EMBL" id="PUE58788.1"/>
    </source>
</evidence>
<reference evidence="7 8" key="1">
    <citation type="submission" date="2017-04" db="EMBL/GenBank/DDBJ databases">
        <title>Unexpected and diverse lifestyles within the genus Limnohabitans.</title>
        <authorList>
            <person name="Kasalicky V."/>
            <person name="Mehrshad M."/>
            <person name="Andrei S.-A."/>
            <person name="Salcher M."/>
            <person name="Kratochvilova H."/>
            <person name="Simek K."/>
            <person name="Ghai R."/>
        </authorList>
    </citation>
    <scope>NUCLEOTIDE SEQUENCE [LARGE SCALE GENOMIC DNA]</scope>
    <source>
        <strain evidence="7 8">MWH-C5</strain>
    </source>
</reference>
<keyword evidence="1" id="KW-0805">Transcription regulation</keyword>
<dbReference type="RefSeq" id="WP_108358051.1">
    <property type="nucleotide sequence ID" value="NZ_NESP01000001.1"/>
</dbReference>
<keyword evidence="8" id="KW-1185">Reference proteome</keyword>
<keyword evidence="4" id="KW-0597">Phosphoprotein</keyword>
<evidence type="ECO:0000256" key="3">
    <source>
        <dbReference type="ARBA" id="ARBA00023163"/>
    </source>
</evidence>
<dbReference type="Proteomes" id="UP000251341">
    <property type="component" value="Unassembled WGS sequence"/>
</dbReference>
<dbReference type="PRINTS" id="PR00038">
    <property type="entry name" value="HTHLUXR"/>
</dbReference>
<gene>
    <name evidence="7" type="ORF">B9Z44_03780</name>
</gene>
<dbReference type="InterPro" id="IPR001789">
    <property type="entry name" value="Sig_transdc_resp-reg_receiver"/>
</dbReference>
<dbReference type="Pfam" id="PF00196">
    <property type="entry name" value="GerE"/>
    <property type="match status" value="1"/>
</dbReference>
<dbReference type="Gene3D" id="1.10.10.10">
    <property type="entry name" value="Winged helix-like DNA-binding domain superfamily/Winged helix DNA-binding domain"/>
    <property type="match status" value="1"/>
</dbReference>
<dbReference type="Gene3D" id="3.40.50.2300">
    <property type="match status" value="1"/>
</dbReference>
<organism evidence="7 8">
    <name type="scientific">Limnohabitans curvus</name>
    <dbReference type="NCBI Taxonomy" id="323423"/>
    <lineage>
        <taxon>Bacteria</taxon>
        <taxon>Pseudomonadati</taxon>
        <taxon>Pseudomonadota</taxon>
        <taxon>Betaproteobacteria</taxon>
        <taxon>Burkholderiales</taxon>
        <taxon>Comamonadaceae</taxon>
        <taxon>Limnohabitans</taxon>
    </lineage>
</organism>
<comment type="caution">
    <text evidence="7">The sequence shown here is derived from an EMBL/GenBank/DDBJ whole genome shotgun (WGS) entry which is preliminary data.</text>
</comment>
<dbReference type="EMBL" id="NESP01000001">
    <property type="protein sequence ID" value="PUE58788.1"/>
    <property type="molecule type" value="Genomic_DNA"/>
</dbReference>
<dbReference type="AlphaFoldDB" id="A0A315EPM5"/>
<dbReference type="GO" id="GO:0000160">
    <property type="term" value="P:phosphorelay signal transduction system"/>
    <property type="evidence" value="ECO:0007669"/>
    <property type="project" value="InterPro"/>
</dbReference>
<sequence>MNESRLVCIVDDDASVRDSLSIMLGLKGFDCRTYESSEAFLSAAPDKPCCLVLDLNMAGMSGLDLQEKLGSLHHPVEVVFLTAFADVDVMRRAFLNQAVDFLEKPVVMSILLDAIERAFERLKSNAVATVRTQSFETLTPREREVMTAIAQGMTHREAGALLGISPRTVEVHKGRVMEKLGAKTLAELVRMNIERTH</sequence>
<evidence type="ECO:0008006" key="9">
    <source>
        <dbReference type="Google" id="ProtNLM"/>
    </source>
</evidence>
<dbReference type="GO" id="GO:0006355">
    <property type="term" value="P:regulation of DNA-templated transcription"/>
    <property type="evidence" value="ECO:0007669"/>
    <property type="project" value="InterPro"/>
</dbReference>
<dbReference type="InterPro" id="IPR011006">
    <property type="entry name" value="CheY-like_superfamily"/>
</dbReference>
<name>A0A315EPM5_9BURK</name>